<gene>
    <name evidence="2" type="ORF">TERG_00874</name>
</gene>
<accession>F2SDR8</accession>
<evidence type="ECO:0000313" key="3">
    <source>
        <dbReference type="Proteomes" id="UP000008864"/>
    </source>
</evidence>
<feature type="region of interest" description="Disordered" evidence="1">
    <location>
        <begin position="35"/>
        <end position="106"/>
    </location>
</feature>
<protein>
    <submittedName>
        <fullName evidence="2">Uncharacterized protein</fullName>
    </submittedName>
</protein>
<dbReference type="RefSeq" id="XP_047603628.1">
    <property type="nucleotide sequence ID" value="XM_047747665.1"/>
</dbReference>
<dbReference type="AlphaFoldDB" id="F2SDR8"/>
<reference evidence="3" key="1">
    <citation type="journal article" date="2012" name="MBio">
        <title>Comparative genome analysis of Trichophyton rubrum and related dermatophytes reveals candidate genes involved in infection.</title>
        <authorList>
            <person name="Martinez D.A."/>
            <person name="Oliver B.G."/>
            <person name="Graeser Y."/>
            <person name="Goldberg J.M."/>
            <person name="Li W."/>
            <person name="Martinez-Rossi N.M."/>
            <person name="Monod M."/>
            <person name="Shelest E."/>
            <person name="Barton R.C."/>
            <person name="Birch E."/>
            <person name="Brakhage A.A."/>
            <person name="Chen Z."/>
            <person name="Gurr S.J."/>
            <person name="Heiman D."/>
            <person name="Heitman J."/>
            <person name="Kosti I."/>
            <person name="Rossi A."/>
            <person name="Saif S."/>
            <person name="Samalova M."/>
            <person name="Saunders C.W."/>
            <person name="Shea T."/>
            <person name="Summerbell R.C."/>
            <person name="Xu J."/>
            <person name="Young S."/>
            <person name="Zeng Q."/>
            <person name="Birren B.W."/>
            <person name="Cuomo C.A."/>
            <person name="White T.C."/>
        </authorList>
    </citation>
    <scope>NUCLEOTIDE SEQUENCE [LARGE SCALE GENOMIC DNA]</scope>
    <source>
        <strain evidence="3">ATCC MYA-4607 / CBS 118892</strain>
    </source>
</reference>
<dbReference type="GeneID" id="71776799"/>
<evidence type="ECO:0000256" key="1">
    <source>
        <dbReference type="SAM" id="MobiDB-lite"/>
    </source>
</evidence>
<dbReference type="InParanoid" id="F2SDR8"/>
<proteinExistence type="predicted"/>
<dbReference type="HOGENOM" id="CLU_2225066_0_0_1"/>
<feature type="compositionally biased region" description="Polar residues" evidence="1">
    <location>
        <begin position="97"/>
        <end position="106"/>
    </location>
</feature>
<dbReference type="EMBL" id="GG700648">
    <property type="protein sequence ID" value="EGD84596.2"/>
    <property type="molecule type" value="Genomic_DNA"/>
</dbReference>
<organism evidence="2 3">
    <name type="scientific">Trichophyton rubrum (strain ATCC MYA-4607 / CBS 118892)</name>
    <name type="common">Athlete's foot fungus</name>
    <dbReference type="NCBI Taxonomy" id="559305"/>
    <lineage>
        <taxon>Eukaryota</taxon>
        <taxon>Fungi</taxon>
        <taxon>Dikarya</taxon>
        <taxon>Ascomycota</taxon>
        <taxon>Pezizomycotina</taxon>
        <taxon>Eurotiomycetes</taxon>
        <taxon>Eurotiomycetidae</taxon>
        <taxon>Onygenales</taxon>
        <taxon>Arthrodermataceae</taxon>
        <taxon>Trichophyton</taxon>
    </lineage>
</organism>
<dbReference type="Proteomes" id="UP000008864">
    <property type="component" value="Unassembled WGS sequence"/>
</dbReference>
<evidence type="ECO:0000313" key="2">
    <source>
        <dbReference type="EMBL" id="EGD84596.2"/>
    </source>
</evidence>
<sequence>MSNARLPIALQRQLRTPVDTAEPDAGYEGVTISRGSARVRGRHTPTQPIVQREGEERLLTTTTERTTQLREVPVRGVQEASSEDGRAAGGQGRCTKQLDSPAQSMR</sequence>
<keyword evidence="3" id="KW-1185">Reference proteome</keyword>
<name>F2SDR8_TRIRC</name>
<feature type="compositionally biased region" description="Low complexity" evidence="1">
    <location>
        <begin position="59"/>
        <end position="71"/>
    </location>
</feature>